<feature type="transmembrane region" description="Helical" evidence="6">
    <location>
        <begin position="546"/>
        <end position="567"/>
    </location>
</feature>
<accession>F6RGL7</accession>
<feature type="transmembrane region" description="Helical" evidence="6">
    <location>
        <begin position="357"/>
        <end position="378"/>
    </location>
</feature>
<dbReference type="PANTHER" id="PTHR24064">
    <property type="entry name" value="SOLUTE CARRIER FAMILY 22 MEMBER"/>
    <property type="match status" value="1"/>
</dbReference>
<feature type="transmembrane region" description="Helical" evidence="6">
    <location>
        <begin position="440"/>
        <end position="458"/>
    </location>
</feature>
<dbReference type="OMA" id="XMSDSVK"/>
<dbReference type="CDD" id="cd17444">
    <property type="entry name" value="MFS_SLC22A23"/>
    <property type="match status" value="1"/>
</dbReference>
<dbReference type="GO" id="GO:0022857">
    <property type="term" value="F:transmembrane transporter activity"/>
    <property type="evidence" value="ECO:0007669"/>
    <property type="project" value="InterPro"/>
</dbReference>
<dbReference type="ExpressionAtlas" id="F6RGL7">
    <property type="expression patterns" value="baseline"/>
</dbReference>
<feature type="region of interest" description="Disordered" evidence="5">
    <location>
        <begin position="97"/>
        <end position="161"/>
    </location>
</feature>
<dbReference type="InterPro" id="IPR036259">
    <property type="entry name" value="MFS_trans_sf"/>
</dbReference>
<dbReference type="Ensembl" id="ENSMODT00000011132.4">
    <property type="protein sequence ID" value="ENSMODP00000010916.4"/>
    <property type="gene ID" value="ENSMODG00000008782.4"/>
</dbReference>
<evidence type="ECO:0000256" key="6">
    <source>
        <dbReference type="SAM" id="Phobius"/>
    </source>
</evidence>
<dbReference type="PROSITE" id="PS50850">
    <property type="entry name" value="MFS"/>
    <property type="match status" value="1"/>
</dbReference>
<evidence type="ECO:0000259" key="7">
    <source>
        <dbReference type="PROSITE" id="PS50850"/>
    </source>
</evidence>
<dbReference type="STRING" id="13616.ENSMODP00000010916"/>
<keyword evidence="4 6" id="KW-0472">Membrane</keyword>
<evidence type="ECO:0000256" key="4">
    <source>
        <dbReference type="ARBA" id="ARBA00023136"/>
    </source>
</evidence>
<proteinExistence type="predicted"/>
<dbReference type="GO" id="GO:0016020">
    <property type="term" value="C:membrane"/>
    <property type="evidence" value="ECO:0007669"/>
    <property type="project" value="UniProtKB-SubCell"/>
</dbReference>
<dbReference type="PROSITE" id="PS00216">
    <property type="entry name" value="SUGAR_TRANSPORT_1"/>
    <property type="match status" value="1"/>
</dbReference>
<reference evidence="8" key="2">
    <citation type="submission" date="2025-08" db="UniProtKB">
        <authorList>
            <consortium name="Ensembl"/>
        </authorList>
    </citation>
    <scope>IDENTIFICATION</scope>
</reference>
<dbReference type="InParanoid" id="F6RGL7"/>
<gene>
    <name evidence="8" type="primary">SLC22A23</name>
</gene>
<dbReference type="AlphaFoldDB" id="F6RGL7"/>
<keyword evidence="3 6" id="KW-1133">Transmembrane helix</keyword>
<feature type="transmembrane region" description="Helical" evidence="6">
    <location>
        <begin position="384"/>
        <end position="402"/>
    </location>
</feature>
<reference evidence="8" key="3">
    <citation type="submission" date="2025-09" db="UniProtKB">
        <authorList>
            <consortium name="Ensembl"/>
        </authorList>
    </citation>
    <scope>IDENTIFICATION</scope>
</reference>
<organism evidence="8 9">
    <name type="scientific">Monodelphis domestica</name>
    <name type="common">Gray short-tailed opossum</name>
    <dbReference type="NCBI Taxonomy" id="13616"/>
    <lineage>
        <taxon>Eukaryota</taxon>
        <taxon>Metazoa</taxon>
        <taxon>Chordata</taxon>
        <taxon>Craniata</taxon>
        <taxon>Vertebrata</taxon>
        <taxon>Euteleostomi</taxon>
        <taxon>Mammalia</taxon>
        <taxon>Metatheria</taxon>
        <taxon>Didelphimorphia</taxon>
        <taxon>Didelphidae</taxon>
        <taxon>Monodelphis</taxon>
    </lineage>
</organism>
<keyword evidence="9" id="KW-1185">Reference proteome</keyword>
<dbReference type="Gene3D" id="1.20.1250.20">
    <property type="entry name" value="MFS general substrate transporter like domains"/>
    <property type="match status" value="1"/>
</dbReference>
<feature type="transmembrane region" description="Helical" evidence="6">
    <location>
        <begin position="414"/>
        <end position="434"/>
    </location>
</feature>
<dbReference type="InterPro" id="IPR005829">
    <property type="entry name" value="Sugar_transporter_CS"/>
</dbReference>
<keyword evidence="2 6" id="KW-0812">Transmembrane</keyword>
<protein>
    <submittedName>
        <fullName evidence="8">Solute carrier family 22 member 23</fullName>
    </submittedName>
</protein>
<feature type="transmembrane region" description="Helical" evidence="6">
    <location>
        <begin position="587"/>
        <end position="607"/>
    </location>
</feature>
<dbReference type="Pfam" id="PF07690">
    <property type="entry name" value="MFS_1"/>
    <property type="match status" value="1"/>
</dbReference>
<evidence type="ECO:0000256" key="1">
    <source>
        <dbReference type="ARBA" id="ARBA00004141"/>
    </source>
</evidence>
<dbReference type="Proteomes" id="UP000002280">
    <property type="component" value="Chromosome 3"/>
</dbReference>
<dbReference type="Bgee" id="ENSMODG00000008782">
    <property type="expression patterns" value="Expressed in endometrium and 16 other cell types or tissues"/>
</dbReference>
<evidence type="ECO:0000256" key="2">
    <source>
        <dbReference type="ARBA" id="ARBA00022692"/>
    </source>
</evidence>
<dbReference type="FunCoup" id="F6RGL7">
    <property type="interactions" value="67"/>
</dbReference>
<feature type="transmembrane region" description="Helical" evidence="6">
    <location>
        <begin position="714"/>
        <end position="735"/>
    </location>
</feature>
<dbReference type="InterPro" id="IPR011701">
    <property type="entry name" value="MFS"/>
</dbReference>
<evidence type="ECO:0000313" key="9">
    <source>
        <dbReference type="Proteomes" id="UP000002280"/>
    </source>
</evidence>
<evidence type="ECO:0000313" key="8">
    <source>
        <dbReference type="Ensembl" id="ENSMODP00000010916.4"/>
    </source>
</evidence>
<evidence type="ECO:0000256" key="3">
    <source>
        <dbReference type="ARBA" id="ARBA00022989"/>
    </source>
</evidence>
<dbReference type="eggNOG" id="KOG1375">
    <property type="taxonomic scope" value="Eukaryota"/>
</dbReference>
<comment type="subcellular location">
    <subcellularLocation>
        <location evidence="1">Membrane</location>
        <topology evidence="1">Multi-pass membrane protein</topology>
    </subcellularLocation>
</comment>
<sequence length="803" mass="87420">MRVKGAGGVTVQFLGFDRIRVFHSTSLFPRPPLAPQSRRRRTVDWRWRWCSEAGSSSQGAGGGSAVVAPVASLSHPPPLYVHLSEWRDARMAIDRRREAGGGSGPRRHQPPLEENGSLPAGEAAAASAPLGGPAVDLGDIQTLPPLPAPAGPGGAQQASCCSSSSAPSPLLLDYDGSVLPFLGGLGGGYQKTLVILTWIPALFIGFSQFSDSFLLDQPEFWCRGSQEGAGFVGATATGRVGIGDFGNWTNTPATFSTTTWRPASNLSNSSLGGAEVDYTLPLQPPPDKEDHNSSNCQCHQWHYRIRAGLVQNVVSKWDLVCDSAWKVHIAKFSLLVGLIFGYLITGCIADLVGRRPVLLFSIIFILIFGLTVALSVNVTMFSTLRFFEGFCLAGIILTLYALRIELCPPGHRFMITMVASFIAMAGQFLMPGLAALCRDWQVLQALIICPFLLMLLYWSTETIWSSSTVSPVTPRNQVGNIFPESLRWLMATQQFEPAKKLILHFTQKNRMNPESDIKGVMPELEKELSRRPKKVCIVKVVGTRNLWKNIVVLCVNSLTGFGIHHCFARSMMGHEVPLLTNFYADYYTTAGIALASCLAMCLVVRFLGRRGGLLLFMILTALASLLQLGLLNLIGKYSQHPGSGMSEKVRERFSTTFSIVGMFASHAVGSLSVFFCAEITPTVIRCGGLGLVLASAGFGMLTAPIIELHNQKGYFLHHIIFACCTLICIICILLLPESRNQNLPENILNGEHYTRQPLLPHRKGEQPLLLTNSELKDYSGLHDVVAMGDGLPENATANGMKSM</sequence>
<dbReference type="InterPro" id="IPR020846">
    <property type="entry name" value="MFS_dom"/>
</dbReference>
<feature type="transmembrane region" description="Helical" evidence="6">
    <location>
        <begin position="614"/>
        <end position="635"/>
    </location>
</feature>
<feature type="transmembrane region" description="Helical" evidence="6">
    <location>
        <begin position="689"/>
        <end position="708"/>
    </location>
</feature>
<feature type="compositionally biased region" description="Low complexity" evidence="5">
    <location>
        <begin position="116"/>
        <end position="134"/>
    </location>
</feature>
<evidence type="ECO:0000256" key="5">
    <source>
        <dbReference type="SAM" id="MobiDB-lite"/>
    </source>
</evidence>
<reference evidence="8 9" key="1">
    <citation type="journal article" date="2007" name="Nature">
        <title>Genome of the marsupial Monodelphis domestica reveals innovation in non-coding sequences.</title>
        <authorList>
            <person name="Mikkelsen T.S."/>
            <person name="Wakefield M.J."/>
            <person name="Aken B."/>
            <person name="Amemiya C.T."/>
            <person name="Chang J.L."/>
            <person name="Duke S."/>
            <person name="Garber M."/>
            <person name="Gentles A.J."/>
            <person name="Goodstadt L."/>
            <person name="Heger A."/>
            <person name="Jurka J."/>
            <person name="Kamal M."/>
            <person name="Mauceli E."/>
            <person name="Searle S.M."/>
            <person name="Sharpe T."/>
            <person name="Baker M.L."/>
            <person name="Batzer M.A."/>
            <person name="Benos P.V."/>
            <person name="Belov K."/>
            <person name="Clamp M."/>
            <person name="Cook A."/>
            <person name="Cuff J."/>
            <person name="Das R."/>
            <person name="Davidow L."/>
            <person name="Deakin J.E."/>
            <person name="Fazzari M.J."/>
            <person name="Glass J.L."/>
            <person name="Grabherr M."/>
            <person name="Greally J.M."/>
            <person name="Gu W."/>
            <person name="Hore T.A."/>
            <person name="Huttley G.A."/>
            <person name="Kleber M."/>
            <person name="Jirtle R.L."/>
            <person name="Koina E."/>
            <person name="Lee J.T."/>
            <person name="Mahony S."/>
            <person name="Marra M.A."/>
            <person name="Miller R.D."/>
            <person name="Nicholls R.D."/>
            <person name="Oda M."/>
            <person name="Papenfuss A.T."/>
            <person name="Parra Z.E."/>
            <person name="Pollock D.D."/>
            <person name="Ray D.A."/>
            <person name="Schein J.E."/>
            <person name="Speed T.P."/>
            <person name="Thompson K."/>
            <person name="VandeBerg J.L."/>
            <person name="Wade C.M."/>
            <person name="Walker J.A."/>
            <person name="Waters P.D."/>
            <person name="Webber C."/>
            <person name="Weidman J.R."/>
            <person name="Xie X."/>
            <person name="Zody M.C."/>
            <person name="Baldwin J."/>
            <person name="Abdouelleil A."/>
            <person name="Abdulkadir J."/>
            <person name="Abebe A."/>
            <person name="Abera B."/>
            <person name="Abreu J."/>
            <person name="Acer S.C."/>
            <person name="Aftuck L."/>
            <person name="Alexander A."/>
            <person name="An P."/>
            <person name="Anderson E."/>
            <person name="Anderson S."/>
            <person name="Arachi H."/>
            <person name="Azer M."/>
            <person name="Bachantsang P."/>
            <person name="Barry A."/>
            <person name="Bayul T."/>
            <person name="Berlin A."/>
            <person name="Bessette D."/>
            <person name="Bloom T."/>
            <person name="Bloom T."/>
            <person name="Boguslavskiy L."/>
            <person name="Bonnet C."/>
            <person name="Boukhgalter B."/>
            <person name="Bourzgui I."/>
            <person name="Brown A."/>
            <person name="Cahill P."/>
            <person name="Channer S."/>
            <person name="Cheshatsang Y."/>
            <person name="Chuda L."/>
            <person name="Citroen M."/>
            <person name="Collymore A."/>
            <person name="Cooke P."/>
            <person name="Costello M."/>
            <person name="D'Aco K."/>
            <person name="Daza R."/>
            <person name="De Haan G."/>
            <person name="DeGray S."/>
            <person name="DeMaso C."/>
            <person name="Dhargay N."/>
            <person name="Dooley K."/>
            <person name="Dooley E."/>
            <person name="Doricent M."/>
            <person name="Dorje P."/>
            <person name="Dorjee K."/>
            <person name="Dupes A."/>
            <person name="Elong R."/>
            <person name="Falk J."/>
            <person name="Farina A."/>
            <person name="Faro S."/>
            <person name="Ferguson D."/>
            <person name="Fisher S."/>
            <person name="Foley C.D."/>
            <person name="Franke A."/>
            <person name="Friedrich D."/>
            <person name="Gadbois L."/>
            <person name="Gearin G."/>
            <person name="Gearin C.R."/>
            <person name="Giannoukos G."/>
            <person name="Goode T."/>
            <person name="Graham J."/>
            <person name="Grandbois E."/>
            <person name="Grewal S."/>
            <person name="Gyaltsen K."/>
            <person name="Hafez N."/>
            <person name="Hagos B."/>
            <person name="Hall J."/>
            <person name="Henson C."/>
            <person name="Hollinger A."/>
            <person name="Honan T."/>
            <person name="Huard M.D."/>
            <person name="Hughes L."/>
            <person name="Hurhula B."/>
            <person name="Husby M.E."/>
            <person name="Kamat A."/>
            <person name="Kanga B."/>
            <person name="Kashin S."/>
            <person name="Khazanovich D."/>
            <person name="Kisner P."/>
            <person name="Lance K."/>
            <person name="Lara M."/>
            <person name="Lee W."/>
            <person name="Lennon N."/>
            <person name="Letendre F."/>
            <person name="LeVine R."/>
            <person name="Lipovsky A."/>
            <person name="Liu X."/>
            <person name="Liu J."/>
            <person name="Liu S."/>
            <person name="Lokyitsang T."/>
            <person name="Lokyitsang Y."/>
            <person name="Lubonja R."/>
            <person name="Lui A."/>
            <person name="MacDonald P."/>
            <person name="Magnisalis V."/>
            <person name="Maru K."/>
            <person name="Matthews C."/>
            <person name="McCusker W."/>
            <person name="McDonough S."/>
            <person name="Mehta T."/>
            <person name="Meldrim J."/>
            <person name="Meneus L."/>
            <person name="Mihai O."/>
            <person name="Mihalev A."/>
            <person name="Mihova T."/>
            <person name="Mittelman R."/>
            <person name="Mlenga V."/>
            <person name="Montmayeur A."/>
            <person name="Mulrain L."/>
            <person name="Navidi A."/>
            <person name="Naylor J."/>
            <person name="Negash T."/>
            <person name="Nguyen T."/>
            <person name="Nguyen N."/>
            <person name="Nicol R."/>
            <person name="Norbu C."/>
            <person name="Norbu N."/>
            <person name="Novod N."/>
            <person name="O'Neill B."/>
            <person name="Osman S."/>
            <person name="Markiewicz E."/>
            <person name="Oyono O.L."/>
            <person name="Patti C."/>
            <person name="Phunkhang P."/>
            <person name="Pierre F."/>
            <person name="Priest M."/>
            <person name="Raghuraman S."/>
            <person name="Rege F."/>
            <person name="Reyes R."/>
            <person name="Rise C."/>
            <person name="Rogov P."/>
            <person name="Ross K."/>
            <person name="Ryan E."/>
            <person name="Settipalli S."/>
            <person name="Shea T."/>
            <person name="Sherpa N."/>
            <person name="Shi L."/>
            <person name="Shih D."/>
            <person name="Sparrow T."/>
            <person name="Spaulding J."/>
            <person name="Stalker J."/>
            <person name="Stange-Thomann N."/>
            <person name="Stavropoulos S."/>
            <person name="Stone C."/>
            <person name="Strader C."/>
            <person name="Tesfaye S."/>
            <person name="Thomson T."/>
            <person name="Thoulutsang Y."/>
            <person name="Thoulutsang D."/>
            <person name="Topham K."/>
            <person name="Topping I."/>
            <person name="Tsamla T."/>
            <person name="Vassiliev H."/>
            <person name="Vo A."/>
            <person name="Wangchuk T."/>
            <person name="Wangdi T."/>
            <person name="Weiand M."/>
            <person name="Wilkinson J."/>
            <person name="Wilson A."/>
            <person name="Yadav S."/>
            <person name="Young G."/>
            <person name="Yu Q."/>
            <person name="Zembek L."/>
            <person name="Zhong D."/>
            <person name="Zimmer A."/>
            <person name="Zwirko Z."/>
            <person name="Jaffe D.B."/>
            <person name="Alvarez P."/>
            <person name="Brockman W."/>
            <person name="Butler J."/>
            <person name="Chin C."/>
            <person name="Gnerre S."/>
            <person name="MacCallum I."/>
            <person name="Graves J.A."/>
            <person name="Ponting C.P."/>
            <person name="Breen M."/>
            <person name="Samollow P.B."/>
            <person name="Lander E.S."/>
            <person name="Lindblad-Toh K."/>
        </authorList>
    </citation>
    <scope>NUCLEOTIDE SEQUENCE [LARGE SCALE GENOMIC DNA]</scope>
</reference>
<dbReference type="GeneTree" id="ENSGT00940000157354"/>
<feature type="transmembrane region" description="Helical" evidence="6">
    <location>
        <begin position="332"/>
        <end position="352"/>
    </location>
</feature>
<feature type="domain" description="Major facilitator superfamily (MFS) profile" evidence="7">
    <location>
        <begin position="265"/>
        <end position="739"/>
    </location>
</feature>
<feature type="transmembrane region" description="Helical" evidence="6">
    <location>
        <begin position="655"/>
        <end position="677"/>
    </location>
</feature>
<dbReference type="HOGENOM" id="CLU_015718_4_5_1"/>
<dbReference type="SUPFAM" id="SSF103473">
    <property type="entry name" value="MFS general substrate transporter"/>
    <property type="match status" value="1"/>
</dbReference>
<name>F6RGL7_MONDO</name>